<dbReference type="EMBL" id="AEJF01000139">
    <property type="protein sequence ID" value="KLU23954.1"/>
    <property type="molecule type" value="Genomic_DNA"/>
</dbReference>
<dbReference type="AlphaFoldDB" id="A0A0J1CTM1"/>
<sequence length="337" mass="37868">MTTNLTGTESTSPRLVYQHFSTHNEAPQSQLLAWRERTSHILDVPITRTQMADGFRGTIDSYRADDLMFMHCRTDPLLQMRSVARISTDNVRDFVFHVAMEGSIETVTGLYPQRKAMQSVPGILALDMNQPMRMERPGCRVAAFFLPRAMVESILPGAESIHGRVVEYTSPLARMIPAQLATLCRSLHTMSPSEGHSALRTCAYLIVAAFGKQTGLSGNVRAAARAAMFDSARRYIEANLHEPALSPQSVLNASQLPRPTLYRLFEHEGGLATYIRNRRLREAADELLRFPHRAVVEIAYGLGFKSPADFNHAFRRAYDMPPRDFRARASPQKCFKT</sequence>
<dbReference type="SMART" id="SM00342">
    <property type="entry name" value="HTH_ARAC"/>
    <property type="match status" value="1"/>
</dbReference>
<accession>A0A0J1CTM1</accession>
<gene>
    <name evidence="5" type="ORF">EOS_22585</name>
</gene>
<dbReference type="PROSITE" id="PS00041">
    <property type="entry name" value="HTH_ARAC_FAMILY_1"/>
    <property type="match status" value="1"/>
</dbReference>
<dbReference type="Pfam" id="PF14525">
    <property type="entry name" value="AraC_binding_2"/>
    <property type="match status" value="1"/>
</dbReference>
<dbReference type="InterPro" id="IPR050204">
    <property type="entry name" value="AraC_XylS_family_regulators"/>
</dbReference>
<dbReference type="PANTHER" id="PTHR46796">
    <property type="entry name" value="HTH-TYPE TRANSCRIPTIONAL ACTIVATOR RHAS-RELATED"/>
    <property type="match status" value="1"/>
</dbReference>
<keyword evidence="6" id="KW-1185">Reference proteome</keyword>
<dbReference type="InterPro" id="IPR035418">
    <property type="entry name" value="AraC-bd_2"/>
</dbReference>
<keyword evidence="2" id="KW-0238">DNA-binding</keyword>
<dbReference type="PROSITE" id="PS01124">
    <property type="entry name" value="HTH_ARAC_FAMILY_2"/>
    <property type="match status" value="1"/>
</dbReference>
<dbReference type="GO" id="GO:0003700">
    <property type="term" value="F:DNA-binding transcription factor activity"/>
    <property type="evidence" value="ECO:0007669"/>
    <property type="project" value="InterPro"/>
</dbReference>
<keyword evidence="3" id="KW-0804">Transcription</keyword>
<reference evidence="5 6" key="1">
    <citation type="journal article" date="2015" name="Genome Announc.">
        <title>Draft Genome Sequence of Burkholderia sp. Strain PML1(12), an Ectomycorrhizosphere-Inhabiting Bacterium with Effective Mineral-Weathering Ability.</title>
        <authorList>
            <person name="Uroz S."/>
            <person name="Oger P."/>
        </authorList>
    </citation>
    <scope>NUCLEOTIDE SEQUENCE [LARGE SCALE GENOMIC DNA]</scope>
    <source>
        <strain evidence="6">PML1(12)</strain>
    </source>
</reference>
<dbReference type="PANTHER" id="PTHR46796:SF6">
    <property type="entry name" value="ARAC SUBFAMILY"/>
    <property type="match status" value="1"/>
</dbReference>
<dbReference type="OrthoDB" id="8590374at2"/>
<dbReference type="InterPro" id="IPR009057">
    <property type="entry name" value="Homeodomain-like_sf"/>
</dbReference>
<dbReference type="InterPro" id="IPR018060">
    <property type="entry name" value="HTH_AraC"/>
</dbReference>
<evidence type="ECO:0000313" key="6">
    <source>
        <dbReference type="Proteomes" id="UP000035963"/>
    </source>
</evidence>
<protein>
    <submittedName>
        <fullName evidence="5">AraC family transcriptional regulator</fullName>
    </submittedName>
</protein>
<name>A0A0J1CTM1_9BURK</name>
<feature type="domain" description="HTH araC/xylS-type" evidence="4">
    <location>
        <begin position="230"/>
        <end position="328"/>
    </location>
</feature>
<evidence type="ECO:0000259" key="4">
    <source>
        <dbReference type="PROSITE" id="PS01124"/>
    </source>
</evidence>
<dbReference type="RefSeq" id="WP_047848940.1">
    <property type="nucleotide sequence ID" value="NZ_AEJF01000139.1"/>
</dbReference>
<dbReference type="SUPFAM" id="SSF46689">
    <property type="entry name" value="Homeodomain-like"/>
    <property type="match status" value="1"/>
</dbReference>
<dbReference type="PATRIC" id="fig|908627.4.peg.5043"/>
<keyword evidence="1" id="KW-0805">Transcription regulation</keyword>
<evidence type="ECO:0000256" key="2">
    <source>
        <dbReference type="ARBA" id="ARBA00023125"/>
    </source>
</evidence>
<dbReference type="Proteomes" id="UP000035963">
    <property type="component" value="Unassembled WGS sequence"/>
</dbReference>
<proteinExistence type="predicted"/>
<dbReference type="Pfam" id="PF12833">
    <property type="entry name" value="HTH_18"/>
    <property type="match status" value="1"/>
</dbReference>
<dbReference type="Gene3D" id="1.10.10.60">
    <property type="entry name" value="Homeodomain-like"/>
    <property type="match status" value="1"/>
</dbReference>
<dbReference type="GO" id="GO:0043565">
    <property type="term" value="F:sequence-specific DNA binding"/>
    <property type="evidence" value="ECO:0007669"/>
    <property type="project" value="InterPro"/>
</dbReference>
<dbReference type="InterPro" id="IPR018062">
    <property type="entry name" value="HTH_AraC-typ_CS"/>
</dbReference>
<comment type="caution">
    <text evidence="5">The sequence shown here is derived from an EMBL/GenBank/DDBJ whole genome shotgun (WGS) entry which is preliminary data.</text>
</comment>
<evidence type="ECO:0000313" key="5">
    <source>
        <dbReference type="EMBL" id="KLU23954.1"/>
    </source>
</evidence>
<evidence type="ECO:0000256" key="3">
    <source>
        <dbReference type="ARBA" id="ARBA00023163"/>
    </source>
</evidence>
<organism evidence="5 6">
    <name type="scientific">Caballeronia mineralivorans PML1(12)</name>
    <dbReference type="NCBI Taxonomy" id="908627"/>
    <lineage>
        <taxon>Bacteria</taxon>
        <taxon>Pseudomonadati</taxon>
        <taxon>Pseudomonadota</taxon>
        <taxon>Betaproteobacteria</taxon>
        <taxon>Burkholderiales</taxon>
        <taxon>Burkholderiaceae</taxon>
        <taxon>Caballeronia</taxon>
    </lineage>
</organism>
<evidence type="ECO:0000256" key="1">
    <source>
        <dbReference type="ARBA" id="ARBA00023015"/>
    </source>
</evidence>